<protein>
    <submittedName>
        <fullName evidence="1">DUF1501 domain-containing protein</fullName>
    </submittedName>
</protein>
<gene>
    <name evidence="1" type="ORF">V5E97_28325</name>
</gene>
<dbReference type="AlphaFoldDB" id="A0AAU7C9X1"/>
<dbReference type="EMBL" id="CP155447">
    <property type="protein sequence ID" value="XBH02213.1"/>
    <property type="molecule type" value="Genomic_DNA"/>
</dbReference>
<name>A0AAU7C9X1_9BACT</name>
<evidence type="ECO:0000313" key="1">
    <source>
        <dbReference type="EMBL" id="XBH02213.1"/>
    </source>
</evidence>
<organism evidence="1">
    <name type="scientific">Singulisphaera sp. Ch08</name>
    <dbReference type="NCBI Taxonomy" id="3120278"/>
    <lineage>
        <taxon>Bacteria</taxon>
        <taxon>Pseudomonadati</taxon>
        <taxon>Planctomycetota</taxon>
        <taxon>Planctomycetia</taxon>
        <taxon>Isosphaerales</taxon>
        <taxon>Isosphaeraceae</taxon>
        <taxon>Singulisphaera</taxon>
    </lineage>
</organism>
<proteinExistence type="predicted"/>
<dbReference type="PANTHER" id="PTHR43737:SF1">
    <property type="entry name" value="DUF1501 DOMAIN-CONTAINING PROTEIN"/>
    <property type="match status" value="1"/>
</dbReference>
<dbReference type="PANTHER" id="PTHR43737">
    <property type="entry name" value="BLL7424 PROTEIN"/>
    <property type="match status" value="1"/>
</dbReference>
<reference evidence="1" key="1">
    <citation type="submission" date="2024-05" db="EMBL/GenBank/DDBJ databases">
        <title>Planctomycetes of the genus Singulisphaera possess chitinolytic capabilities.</title>
        <authorList>
            <person name="Ivanova A."/>
        </authorList>
    </citation>
    <scope>NUCLEOTIDE SEQUENCE</scope>
    <source>
        <strain evidence="1">Ch08T</strain>
    </source>
</reference>
<dbReference type="SUPFAM" id="SSF53649">
    <property type="entry name" value="Alkaline phosphatase-like"/>
    <property type="match status" value="1"/>
</dbReference>
<sequence length="485" mass="52268">MLSILDRPGRLCDGWSRRELLQIGTLGLFGLGLPQLLKGEERARAKRGGEPGRVPDGSRGFGRAKSVILLYLQGAPSHIDLWDPKPDAPSSIRGEFRPIATSAPGVFLGEVLPRLARHADKFALIRSLGFNPKGLANHGAAIYTVLTGHDPTNFTPTGLAVPPSRDDLPSVGSSVAKFRPSDAGALSYVALCGPVKENVFIGVAQSAGLLGNAFDPYTMYDDPTGPLRAAEFTLPPEMTLGRLRARLDLRAAARASDDLGPIDFETFYTRAFSLIESARADRAFRLDQEAASTRAEYGPTRFGQSCLVARRLVESGARFVQVTWPARSDDEPAAGPDGSWDTHRNNFPMLREHRCPVFDQSAAALLADLAARGLLDETLVVAIGEFGRSPRIGASTTMNVGPGGRDHWPHCYSALVAGGGIQGGQVHGESDKHGAFPKANPVHPFDLIATLYHALGINPALRFQDVQNRPRRLVDHGEPILELFT</sequence>
<accession>A0AAU7C9X1</accession>
<dbReference type="Pfam" id="PF07394">
    <property type="entry name" value="DUF1501"/>
    <property type="match status" value="1"/>
</dbReference>
<dbReference type="InterPro" id="IPR010869">
    <property type="entry name" value="DUF1501"/>
</dbReference>
<dbReference type="RefSeq" id="WP_406694955.1">
    <property type="nucleotide sequence ID" value="NZ_CP155447.1"/>
</dbReference>
<dbReference type="InterPro" id="IPR017850">
    <property type="entry name" value="Alkaline_phosphatase_core_sf"/>
</dbReference>